<dbReference type="EC" id="2.7.7.43" evidence="7"/>
<dbReference type="InterPro" id="IPR010023">
    <property type="entry name" value="KdsC_fam"/>
</dbReference>
<organism evidence="11 12">
    <name type="scientific">Methanosarcina vacuolata Z-761</name>
    <dbReference type="NCBI Taxonomy" id="1434123"/>
    <lineage>
        <taxon>Archaea</taxon>
        <taxon>Methanobacteriati</taxon>
        <taxon>Methanobacteriota</taxon>
        <taxon>Stenosarchaea group</taxon>
        <taxon>Methanomicrobia</taxon>
        <taxon>Methanosarcinales</taxon>
        <taxon>Methanosarcinaceae</taxon>
        <taxon>Methanosarcina</taxon>
    </lineage>
</organism>
<dbReference type="Gene3D" id="3.90.550.10">
    <property type="entry name" value="Spore Coat Polysaccharide Biosynthesis Protein SpsA, Chain A"/>
    <property type="match status" value="1"/>
</dbReference>
<dbReference type="GO" id="GO:0046872">
    <property type="term" value="F:metal ion binding"/>
    <property type="evidence" value="ECO:0007669"/>
    <property type="project" value="UniProtKB-KW"/>
</dbReference>
<dbReference type="FunFam" id="3.40.50.1000:FF:000029">
    <property type="entry name" value="3-deoxy-D-manno-octulosonate 8-phosphate phosphatase KdsC"/>
    <property type="match status" value="1"/>
</dbReference>
<dbReference type="PANTHER" id="PTHR21485">
    <property type="entry name" value="HAD SUPERFAMILY MEMBERS CMAS AND KDSC"/>
    <property type="match status" value="1"/>
</dbReference>
<dbReference type="EMBL" id="CP009520">
    <property type="protein sequence ID" value="AKB43001.1"/>
    <property type="molecule type" value="Genomic_DNA"/>
</dbReference>
<comment type="similarity">
    <text evidence="5">Belongs to the CMP-NeuNAc synthase family.</text>
</comment>
<dbReference type="STRING" id="1434123.MSVAZ_0732"/>
<dbReference type="PATRIC" id="fig|1434123.4.peg.847"/>
<name>A0A0E3LGR9_9EURY</name>
<evidence type="ECO:0000256" key="5">
    <source>
        <dbReference type="ARBA" id="ARBA00010726"/>
    </source>
</evidence>
<dbReference type="InterPro" id="IPR003329">
    <property type="entry name" value="Cytidylyl_trans"/>
</dbReference>
<dbReference type="Proteomes" id="UP000033096">
    <property type="component" value="Chromosome"/>
</dbReference>
<dbReference type="CDD" id="cd02513">
    <property type="entry name" value="CMP-NeuAc_Synthase"/>
    <property type="match status" value="1"/>
</dbReference>
<dbReference type="UniPathway" id="UPA00628"/>
<comment type="similarity">
    <text evidence="4">Belongs to the KdsC family.</text>
</comment>
<dbReference type="CDD" id="cd01630">
    <property type="entry name" value="HAD_KDO-like"/>
    <property type="match status" value="1"/>
</dbReference>
<dbReference type="InterPro" id="IPR050793">
    <property type="entry name" value="CMP-NeuNAc_synthase"/>
</dbReference>
<dbReference type="GO" id="GO:0006054">
    <property type="term" value="P:N-acetylneuraminate metabolic process"/>
    <property type="evidence" value="ECO:0007669"/>
    <property type="project" value="UniProtKB-UniPathway"/>
</dbReference>
<evidence type="ECO:0000256" key="1">
    <source>
        <dbReference type="ARBA" id="ARBA00001862"/>
    </source>
</evidence>
<comment type="catalytic activity">
    <reaction evidence="1">
        <text>an N-acylneuraminate + CTP = a CMP-N-acyl-beta-neuraminate + diphosphate</text>
        <dbReference type="Rhea" id="RHEA:11344"/>
        <dbReference type="ChEBI" id="CHEBI:33019"/>
        <dbReference type="ChEBI" id="CHEBI:37563"/>
        <dbReference type="ChEBI" id="CHEBI:60073"/>
        <dbReference type="ChEBI" id="CHEBI:68671"/>
        <dbReference type="EC" id="2.7.7.43"/>
    </reaction>
</comment>
<protein>
    <recommendedName>
        <fullName evidence="7">N-acylneuraminate cytidylyltransferase</fullName>
        <ecNumber evidence="7">2.7.7.43</ecNumber>
    </recommendedName>
</protein>
<comment type="subunit">
    <text evidence="6">Homotetramer.</text>
</comment>
<dbReference type="GO" id="GO:0008781">
    <property type="term" value="F:N-acylneuraminate cytidylyltransferase activity"/>
    <property type="evidence" value="ECO:0007669"/>
    <property type="project" value="UniProtKB-EC"/>
</dbReference>
<dbReference type="Pfam" id="PF08282">
    <property type="entry name" value="Hydrolase_3"/>
    <property type="match status" value="1"/>
</dbReference>
<dbReference type="AlphaFoldDB" id="A0A0E3LGR9"/>
<evidence type="ECO:0000256" key="7">
    <source>
        <dbReference type="ARBA" id="ARBA00012491"/>
    </source>
</evidence>
<dbReference type="SFLD" id="SFLDG01136">
    <property type="entry name" value="C1.6:_Phosphoserine_Phosphatas"/>
    <property type="match status" value="1"/>
</dbReference>
<keyword evidence="12" id="KW-1185">Reference proteome</keyword>
<comment type="pathway">
    <text evidence="3">Amino-sugar metabolism; N-acetylneuraminate metabolism.</text>
</comment>
<dbReference type="InterPro" id="IPR023214">
    <property type="entry name" value="HAD_sf"/>
</dbReference>
<dbReference type="SUPFAM" id="SSF56784">
    <property type="entry name" value="HAD-like"/>
    <property type="match status" value="1"/>
</dbReference>
<dbReference type="HOGENOM" id="CLU_042930_0_2_2"/>
<keyword evidence="9" id="KW-0378">Hydrolase</keyword>
<evidence type="ECO:0000256" key="10">
    <source>
        <dbReference type="ARBA" id="ARBA00022842"/>
    </source>
</evidence>
<dbReference type="Gene3D" id="3.40.50.1000">
    <property type="entry name" value="HAD superfamily/HAD-like"/>
    <property type="match status" value="1"/>
</dbReference>
<evidence type="ECO:0000256" key="2">
    <source>
        <dbReference type="ARBA" id="ARBA00001946"/>
    </source>
</evidence>
<comment type="cofactor">
    <cofactor evidence="2">
        <name>Mg(2+)</name>
        <dbReference type="ChEBI" id="CHEBI:18420"/>
    </cofactor>
</comment>
<dbReference type="SUPFAM" id="SSF53448">
    <property type="entry name" value="Nucleotide-diphospho-sugar transferases"/>
    <property type="match status" value="1"/>
</dbReference>
<dbReference type="GeneID" id="24809124"/>
<keyword evidence="11" id="KW-0548">Nucleotidyltransferase</keyword>
<keyword evidence="8" id="KW-0479">Metal-binding</keyword>
<evidence type="ECO:0000256" key="6">
    <source>
        <dbReference type="ARBA" id="ARBA00011881"/>
    </source>
</evidence>
<evidence type="ECO:0000313" key="11">
    <source>
        <dbReference type="EMBL" id="AKB43001.1"/>
    </source>
</evidence>
<proteinExistence type="inferred from homology"/>
<keyword evidence="10" id="KW-0460">Magnesium</keyword>
<dbReference type="InterPro" id="IPR029044">
    <property type="entry name" value="Nucleotide-diphossugar_trans"/>
</dbReference>
<sequence>MKKYIALIPARGGSKSIPLKNIKKIAGKPLIYWTIEAAINCSKIEKVYLSTDSEKIIDVARNIKNEKIVIVNRSPETATDTASTESVMLEFANFHDFENIILIQATSPLLTSKDLEEAIMTFENYEADSLLSVVEQKRFIWNKSSDHFVKPLNYDPLNRPRRQDFKGYLVENGAFYITSKKLLQETKCRISGNIAYYKMPEETYYEIDELADWEIIEKLLLSRNKVNKDLKSKLKNVKLFITDVDGVMTDCGMYYSENGDELKKFNTRDGMGIQLLREKGIKTAIVTKEKTKIVEARANKLKVDEVYQGIVDKLSIFEELREKYSLEYSEIVYIGDDINDIPVLEKAGVSFCPNDAVDEVKNVSDYILSRKGGEGVIREVVEILTMNI</sequence>
<dbReference type="InterPro" id="IPR036412">
    <property type="entry name" value="HAD-like_sf"/>
</dbReference>
<dbReference type="Pfam" id="PF02348">
    <property type="entry name" value="CTP_transf_3"/>
    <property type="match status" value="1"/>
</dbReference>
<reference evidence="11 12" key="1">
    <citation type="submission" date="2014-07" db="EMBL/GenBank/DDBJ databases">
        <title>Methanogenic archaea and the global carbon cycle.</title>
        <authorList>
            <person name="Henriksen J.R."/>
            <person name="Luke J."/>
            <person name="Reinhart S."/>
            <person name="Benedict M.N."/>
            <person name="Youngblut N.D."/>
            <person name="Metcalf M.E."/>
            <person name="Whitaker R.J."/>
            <person name="Metcalf W.W."/>
        </authorList>
    </citation>
    <scope>NUCLEOTIDE SEQUENCE [LARGE SCALE GENOMIC DNA]</scope>
    <source>
        <strain evidence="11 12">Z-761</strain>
    </source>
</reference>
<dbReference type="RefSeq" id="WP_048118326.1">
    <property type="nucleotide sequence ID" value="NZ_CP009520.1"/>
</dbReference>
<dbReference type="GO" id="GO:0016788">
    <property type="term" value="F:hydrolase activity, acting on ester bonds"/>
    <property type="evidence" value="ECO:0007669"/>
    <property type="project" value="InterPro"/>
</dbReference>
<evidence type="ECO:0000256" key="8">
    <source>
        <dbReference type="ARBA" id="ARBA00022723"/>
    </source>
</evidence>
<dbReference type="NCBIfam" id="TIGR01670">
    <property type="entry name" value="KdsC-phosphatas"/>
    <property type="match status" value="1"/>
</dbReference>
<evidence type="ECO:0000256" key="4">
    <source>
        <dbReference type="ARBA" id="ARBA00005893"/>
    </source>
</evidence>
<dbReference type="SFLD" id="SFLDG01138">
    <property type="entry name" value="C1.6.2:_Deoxy-d-mannose-octulo"/>
    <property type="match status" value="1"/>
</dbReference>
<gene>
    <name evidence="11" type="ORF">MSVAZ_0732</name>
</gene>
<keyword evidence="11" id="KW-0808">Transferase</keyword>
<accession>A0A0E3LGR9</accession>
<dbReference type="SFLD" id="SFLDS00003">
    <property type="entry name" value="Haloacid_Dehalogenase"/>
    <property type="match status" value="1"/>
</dbReference>
<evidence type="ECO:0000256" key="3">
    <source>
        <dbReference type="ARBA" id="ARBA00005141"/>
    </source>
</evidence>
<evidence type="ECO:0000256" key="9">
    <source>
        <dbReference type="ARBA" id="ARBA00022801"/>
    </source>
</evidence>
<dbReference type="PANTHER" id="PTHR21485:SF3">
    <property type="entry name" value="N-ACYLNEURAMINATE CYTIDYLYLTRANSFERASE"/>
    <property type="match status" value="1"/>
</dbReference>
<evidence type="ECO:0000313" key="12">
    <source>
        <dbReference type="Proteomes" id="UP000033096"/>
    </source>
</evidence>
<dbReference type="KEGG" id="mvc:MSVAZ_0732"/>